<dbReference type="Pfam" id="PF00027">
    <property type="entry name" value="cNMP_binding"/>
    <property type="match status" value="1"/>
</dbReference>
<dbReference type="InterPro" id="IPR011006">
    <property type="entry name" value="CheY-like_superfamily"/>
</dbReference>
<name>A0ABS5RWU4_9HYPH</name>
<dbReference type="SUPFAM" id="SSF52172">
    <property type="entry name" value="CheY-like"/>
    <property type="match status" value="1"/>
</dbReference>
<dbReference type="InterPro" id="IPR018490">
    <property type="entry name" value="cNMP-bd_dom_sf"/>
</dbReference>
<dbReference type="EMBL" id="JAFMNX010000003">
    <property type="protein sequence ID" value="MBS9721496.1"/>
    <property type="molecule type" value="Genomic_DNA"/>
</dbReference>
<feature type="domain" description="HTH crp-type" evidence="7">
    <location>
        <begin position="294"/>
        <end position="372"/>
    </location>
</feature>
<evidence type="ECO:0000256" key="4">
    <source>
        <dbReference type="PROSITE-ProRule" id="PRU00169"/>
    </source>
</evidence>
<keyword evidence="3" id="KW-0804">Transcription</keyword>
<dbReference type="RefSeq" id="WP_213985150.1">
    <property type="nucleotide sequence ID" value="NZ_JAFMNX010000003.1"/>
</dbReference>
<proteinExistence type="predicted"/>
<protein>
    <submittedName>
        <fullName evidence="8">Helix-turn-helix domain-containing protein</fullName>
    </submittedName>
</protein>
<dbReference type="Gene3D" id="1.10.10.10">
    <property type="entry name" value="Winged helix-like DNA-binding domain superfamily/Winged helix DNA-binding domain"/>
    <property type="match status" value="1"/>
</dbReference>
<organism evidence="8 9">
    <name type="scientific">Tianweitania aestuarii</name>
    <dbReference type="NCBI Taxonomy" id="2814886"/>
    <lineage>
        <taxon>Bacteria</taxon>
        <taxon>Pseudomonadati</taxon>
        <taxon>Pseudomonadota</taxon>
        <taxon>Alphaproteobacteria</taxon>
        <taxon>Hyphomicrobiales</taxon>
        <taxon>Phyllobacteriaceae</taxon>
        <taxon>Tianweitania</taxon>
    </lineage>
</organism>
<feature type="region of interest" description="Disordered" evidence="5">
    <location>
        <begin position="122"/>
        <end position="142"/>
    </location>
</feature>
<comment type="caution">
    <text evidence="8">The sequence shown here is derived from an EMBL/GenBank/DDBJ whole genome shotgun (WGS) entry which is preliminary data.</text>
</comment>
<dbReference type="CDD" id="cd00038">
    <property type="entry name" value="CAP_ED"/>
    <property type="match status" value="1"/>
</dbReference>
<dbReference type="Gene3D" id="2.60.120.10">
    <property type="entry name" value="Jelly Rolls"/>
    <property type="match status" value="1"/>
</dbReference>
<dbReference type="SUPFAM" id="SSF46785">
    <property type="entry name" value="Winged helix' DNA-binding domain"/>
    <property type="match status" value="1"/>
</dbReference>
<evidence type="ECO:0000313" key="9">
    <source>
        <dbReference type="Proteomes" id="UP001297272"/>
    </source>
</evidence>
<evidence type="ECO:0000313" key="8">
    <source>
        <dbReference type="EMBL" id="MBS9721496.1"/>
    </source>
</evidence>
<keyword evidence="1" id="KW-0805">Transcription regulation</keyword>
<dbReference type="InterPro" id="IPR012318">
    <property type="entry name" value="HTH_CRP"/>
</dbReference>
<evidence type="ECO:0000256" key="5">
    <source>
        <dbReference type="SAM" id="MobiDB-lite"/>
    </source>
</evidence>
<evidence type="ECO:0000256" key="3">
    <source>
        <dbReference type="ARBA" id="ARBA00023163"/>
    </source>
</evidence>
<reference evidence="8 9" key="1">
    <citation type="submission" date="2021-03" db="EMBL/GenBank/DDBJ databases">
        <title>Tianweitania aestuarii sp. nov., isolated from a tidal flat.</title>
        <authorList>
            <person name="Park S."/>
            <person name="Yoon J.-H."/>
        </authorList>
    </citation>
    <scope>NUCLEOTIDE SEQUENCE [LARGE SCALE GENOMIC DNA]</scope>
    <source>
        <strain evidence="8 9">BSSL-BM11</strain>
    </source>
</reference>
<dbReference type="PROSITE" id="PS50110">
    <property type="entry name" value="RESPONSE_REGULATORY"/>
    <property type="match status" value="1"/>
</dbReference>
<dbReference type="InterPro" id="IPR014710">
    <property type="entry name" value="RmlC-like_jellyroll"/>
</dbReference>
<dbReference type="Pfam" id="PF13545">
    <property type="entry name" value="HTH_Crp_2"/>
    <property type="match status" value="1"/>
</dbReference>
<dbReference type="InterPro" id="IPR036390">
    <property type="entry name" value="WH_DNA-bd_sf"/>
</dbReference>
<gene>
    <name evidence="8" type="ORF">JYU29_12460</name>
</gene>
<dbReference type="InterPro" id="IPR000595">
    <property type="entry name" value="cNMP-bd_dom"/>
</dbReference>
<evidence type="ECO:0000259" key="6">
    <source>
        <dbReference type="PROSITE" id="PS50110"/>
    </source>
</evidence>
<evidence type="ECO:0000259" key="7">
    <source>
        <dbReference type="PROSITE" id="PS51063"/>
    </source>
</evidence>
<sequence>MPAPVCLVCEDEALIALDLEATLSTSGFAIAGPFATSAEAFLFIQTNKPPDIALLNFSLGDGGCTPLIHALRQRGVPIVVQSGLLPDTSDMPSEVVNLPWLTKPVSEDMLLDAMEQALPSFPRSNRKRRSAGLSEGETCSALPTQGKGKNLSHVLTNRLAALSALGEADRHALDGIVVRTFKVDGGNDITRAEQQNAHCHVLLNGMAASYKLLADGRRQITRFCLPGDILDLDGLVGGKLDHNVLAIGTCNVGAVPHGSLRNLSHKPDIALALWRHTLADTAASREWVVNVGRRSSAERIAHLICELVTRLSQAGLVIDISGKRTCYVPFTQVHIADATGLSTVHVNRSLQELRSRGLIELSRDKLTVLNWENLNAFASFEPGYLFPVLHESYDDTDVFN</sequence>
<feature type="domain" description="Response regulatory" evidence="6">
    <location>
        <begin position="5"/>
        <end position="118"/>
    </location>
</feature>
<dbReference type="Proteomes" id="UP001297272">
    <property type="component" value="Unassembled WGS sequence"/>
</dbReference>
<dbReference type="SUPFAM" id="SSF51206">
    <property type="entry name" value="cAMP-binding domain-like"/>
    <property type="match status" value="1"/>
</dbReference>
<dbReference type="PROSITE" id="PS51063">
    <property type="entry name" value="HTH_CRP_2"/>
    <property type="match status" value="1"/>
</dbReference>
<keyword evidence="9" id="KW-1185">Reference proteome</keyword>
<dbReference type="SMART" id="SM00419">
    <property type="entry name" value="HTH_CRP"/>
    <property type="match status" value="1"/>
</dbReference>
<accession>A0ABS5RWU4</accession>
<dbReference type="InterPro" id="IPR001789">
    <property type="entry name" value="Sig_transdc_resp-reg_receiver"/>
</dbReference>
<dbReference type="Gene3D" id="3.40.50.2300">
    <property type="match status" value="1"/>
</dbReference>
<evidence type="ECO:0000256" key="1">
    <source>
        <dbReference type="ARBA" id="ARBA00023015"/>
    </source>
</evidence>
<keyword evidence="2" id="KW-0238">DNA-binding</keyword>
<evidence type="ECO:0000256" key="2">
    <source>
        <dbReference type="ARBA" id="ARBA00023125"/>
    </source>
</evidence>
<comment type="caution">
    <text evidence="4">Lacks conserved residue(s) required for the propagation of feature annotation.</text>
</comment>
<dbReference type="InterPro" id="IPR036388">
    <property type="entry name" value="WH-like_DNA-bd_sf"/>
</dbReference>